<reference evidence="1 2" key="1">
    <citation type="submission" date="2018-07" db="EMBL/GenBank/DDBJ databases">
        <title>Complete nucleotide sequence of Bacillus phage BSP38.</title>
        <authorList>
            <person name="Ghosh K."/>
            <person name="Kim K.-P."/>
        </authorList>
    </citation>
    <scope>NUCLEOTIDE SEQUENCE [LARGE SCALE GENOMIC DNA]</scope>
</reference>
<sequence>MSQLTKEQYKQLLQLRKSEEAMFYELVRQGQITGDRRPRDIIENLPINNKRAHYLLEKWSDKGLYDYGVAVDLGWLEHYPPVVTPATSSWSWVSVPSFSQAAYKLAQGHPIRSIDTESGAVDVFENLKELSRLGYYELDKDWEYLTSEEE</sequence>
<organismHost>
    <name type="scientific">Bacillus subtilis</name>
    <dbReference type="NCBI Taxonomy" id="1423"/>
</organismHost>
<dbReference type="Proteomes" id="UP000260425">
    <property type="component" value="Segment"/>
</dbReference>
<organism evidence="1 2">
    <name type="scientific">Bacillus phage BSP38</name>
    <dbReference type="NCBI Taxonomy" id="2283013"/>
    <lineage>
        <taxon>Viruses</taxon>
        <taxon>Duplodnaviria</taxon>
        <taxon>Heunggongvirae</taxon>
        <taxon>Uroviricota</taxon>
        <taxon>Caudoviricetes</taxon>
        <taxon>Herelleviridae</taxon>
        <taxon>Bastillevirinae</taxon>
        <taxon>Jeonjuvirus</taxon>
        <taxon>Jeonjuvirus BSP38</taxon>
    </lineage>
</organism>
<accession>A0A345MJN7</accession>
<name>A0A345MJN7_BPBSP</name>
<dbReference type="EMBL" id="MH606185">
    <property type="protein sequence ID" value="AXH71069.1"/>
    <property type="molecule type" value="Genomic_DNA"/>
</dbReference>
<evidence type="ECO:0000313" key="1">
    <source>
        <dbReference type="EMBL" id="AXH71069.1"/>
    </source>
</evidence>
<keyword evidence="2" id="KW-1185">Reference proteome</keyword>
<protein>
    <submittedName>
        <fullName evidence="1">Uncharacterized protein</fullName>
    </submittedName>
</protein>
<gene>
    <name evidence="1" type="ORF">BSP38_027</name>
</gene>
<proteinExistence type="predicted"/>
<evidence type="ECO:0000313" key="2">
    <source>
        <dbReference type="Proteomes" id="UP000260425"/>
    </source>
</evidence>